<gene>
    <name evidence="1" type="ORF">MC70_024300</name>
</gene>
<proteinExistence type="predicted"/>
<protein>
    <submittedName>
        <fullName evidence="1">Uncharacterized protein</fullName>
    </submittedName>
</protein>
<comment type="caution">
    <text evidence="1">The sequence shown here is derived from an EMBL/GenBank/DDBJ whole genome shotgun (WGS) entry which is preliminary data.</text>
</comment>
<organism evidence="1 2">
    <name type="scientific">Serratia marcescens</name>
    <dbReference type="NCBI Taxonomy" id="615"/>
    <lineage>
        <taxon>Bacteria</taxon>
        <taxon>Pseudomonadati</taxon>
        <taxon>Pseudomonadota</taxon>
        <taxon>Gammaproteobacteria</taxon>
        <taxon>Enterobacterales</taxon>
        <taxon>Yersiniaceae</taxon>
        <taxon>Serratia</taxon>
    </lineage>
</organism>
<dbReference type="AlphaFoldDB" id="A0AAP8PDH0"/>
<dbReference type="Proteomes" id="UP000030378">
    <property type="component" value="Unassembled WGS sequence"/>
</dbReference>
<sequence>MRIRILLITGGILAVGLLAICLSRTKAVKRDMLACTTEFIFTRNAGKASEVRVNVITQFYFHRDGTGITTYKGAASSQGQAMMVDRDVNFTWKPRSDAGIIELTYTKTVRRHNDNTPGDVWGDFARSGAQYYLTIAEVAPSVWLIQDRKYPTYLCREE</sequence>
<accession>A0AAP8PDH0</accession>
<dbReference type="RefSeq" id="WP_102985490.1">
    <property type="nucleotide sequence ID" value="NZ_CP031316.1"/>
</dbReference>
<dbReference type="EMBL" id="JTBC02000014">
    <property type="protein sequence ID" value="PNO62542.1"/>
    <property type="molecule type" value="Genomic_DNA"/>
</dbReference>
<reference evidence="2" key="1">
    <citation type="submission" date="2017-12" db="EMBL/GenBank/DDBJ databases">
        <title>FDA dAtabase for Regulatory Grade micrObial Sequences (FDA-ARGOS): Supporting development and validation of Infectious Disease Dx tests.</title>
        <authorList>
            <person name="Campos J."/>
            <person name="Goldberg B."/>
            <person name="Tallon L."/>
            <person name="Sadzewicz L."/>
            <person name="Sengamalay N."/>
            <person name="Ott S."/>
            <person name="Godinez A."/>
            <person name="Nagaraj S."/>
            <person name="Vavikolanu K."/>
            <person name="Vyas G."/>
            <person name="Nadendla S."/>
            <person name="Aluvathingal J."/>
            <person name="Geyer C."/>
            <person name="Nandy P."/>
            <person name="Hobson J."/>
            <person name="Sichtig H."/>
        </authorList>
    </citation>
    <scope>NUCLEOTIDE SEQUENCE [LARGE SCALE GENOMIC DNA]</scope>
    <source>
        <strain evidence="2">FDAARGOS_79</strain>
    </source>
</reference>
<evidence type="ECO:0000313" key="1">
    <source>
        <dbReference type="EMBL" id="PNO62542.1"/>
    </source>
</evidence>
<evidence type="ECO:0000313" key="2">
    <source>
        <dbReference type="Proteomes" id="UP000030378"/>
    </source>
</evidence>
<name>A0AAP8PDH0_SERMA</name>